<keyword evidence="1" id="KW-0812">Transmembrane</keyword>
<dbReference type="EMBL" id="GBRH01237841">
    <property type="protein sequence ID" value="JAD60054.1"/>
    <property type="molecule type" value="Transcribed_RNA"/>
</dbReference>
<evidence type="ECO:0000256" key="1">
    <source>
        <dbReference type="SAM" id="Phobius"/>
    </source>
</evidence>
<accession>A0A0A9B7V2</accession>
<reference evidence="2" key="1">
    <citation type="submission" date="2014-09" db="EMBL/GenBank/DDBJ databases">
        <authorList>
            <person name="Magalhaes I.L.F."/>
            <person name="Oliveira U."/>
            <person name="Santos F.R."/>
            <person name="Vidigal T.H.D.A."/>
            <person name="Brescovit A.D."/>
            <person name="Santos A.J."/>
        </authorList>
    </citation>
    <scope>NUCLEOTIDE SEQUENCE</scope>
    <source>
        <tissue evidence="2">Shoot tissue taken approximately 20 cm above the soil surface</tissue>
    </source>
</reference>
<protein>
    <submittedName>
        <fullName evidence="2">Uncharacterized protein</fullName>
    </submittedName>
</protein>
<evidence type="ECO:0000313" key="2">
    <source>
        <dbReference type="EMBL" id="JAD60054.1"/>
    </source>
</evidence>
<organism evidence="2">
    <name type="scientific">Arundo donax</name>
    <name type="common">Giant reed</name>
    <name type="synonym">Donax arundinaceus</name>
    <dbReference type="NCBI Taxonomy" id="35708"/>
    <lineage>
        <taxon>Eukaryota</taxon>
        <taxon>Viridiplantae</taxon>
        <taxon>Streptophyta</taxon>
        <taxon>Embryophyta</taxon>
        <taxon>Tracheophyta</taxon>
        <taxon>Spermatophyta</taxon>
        <taxon>Magnoliopsida</taxon>
        <taxon>Liliopsida</taxon>
        <taxon>Poales</taxon>
        <taxon>Poaceae</taxon>
        <taxon>PACMAD clade</taxon>
        <taxon>Arundinoideae</taxon>
        <taxon>Arundineae</taxon>
        <taxon>Arundo</taxon>
    </lineage>
</organism>
<reference evidence="2" key="2">
    <citation type="journal article" date="2015" name="Data Brief">
        <title>Shoot transcriptome of the giant reed, Arundo donax.</title>
        <authorList>
            <person name="Barrero R.A."/>
            <person name="Guerrero F.D."/>
            <person name="Moolhuijzen P."/>
            <person name="Goolsby J.A."/>
            <person name="Tidwell J."/>
            <person name="Bellgard S.E."/>
            <person name="Bellgard M.I."/>
        </authorList>
    </citation>
    <scope>NUCLEOTIDE SEQUENCE</scope>
    <source>
        <tissue evidence="2">Shoot tissue taken approximately 20 cm above the soil surface</tissue>
    </source>
</reference>
<name>A0A0A9B7V2_ARUDO</name>
<feature type="transmembrane region" description="Helical" evidence="1">
    <location>
        <begin position="15"/>
        <end position="36"/>
    </location>
</feature>
<sequence length="43" mass="5064">MFSFLKEANAMFDPILQGISVLKFVLTRLVFSWNIFSSIDNHW</sequence>
<keyword evidence="1" id="KW-0472">Membrane</keyword>
<keyword evidence="1" id="KW-1133">Transmembrane helix</keyword>
<proteinExistence type="predicted"/>
<dbReference type="AlphaFoldDB" id="A0A0A9B7V2"/>